<dbReference type="Proteomes" id="UP000192783">
    <property type="component" value="Unassembled WGS sequence"/>
</dbReference>
<name>A0A1W1XS26_9BACT</name>
<evidence type="ECO:0000256" key="2">
    <source>
        <dbReference type="ARBA" id="ARBA00023002"/>
    </source>
</evidence>
<dbReference type="Pfam" id="PF02662">
    <property type="entry name" value="FlpD"/>
    <property type="match status" value="1"/>
</dbReference>
<evidence type="ECO:0000259" key="5">
    <source>
        <dbReference type="Pfam" id="PF02662"/>
    </source>
</evidence>
<evidence type="ECO:0000313" key="7">
    <source>
        <dbReference type="Proteomes" id="UP000192783"/>
    </source>
</evidence>
<gene>
    <name evidence="6" type="ORF">SAMN02746041_02718</name>
</gene>
<evidence type="ECO:0000256" key="1">
    <source>
        <dbReference type="ARBA" id="ARBA00022723"/>
    </source>
</evidence>
<keyword evidence="4" id="KW-0411">Iron-sulfur</keyword>
<dbReference type="RefSeq" id="WP_084058646.1">
    <property type="nucleotide sequence ID" value="NZ_FWXF01000018.1"/>
</dbReference>
<sequence>MQSPFEPKILAFLCNWCSYAGADLAGVSRLQYPPNIRVMRVMCSGTVSPHHVIHAFQRGADGVLVAGCHIGDCHYIKGNYMTLKRMTFVQELIRFAGYNPERFRLEWISSAEGVKFAEVARDFTEKVRSLGPAPPFEASPRLAMGI</sequence>
<keyword evidence="1" id="KW-0479">Metal-binding</keyword>
<evidence type="ECO:0000256" key="4">
    <source>
        <dbReference type="ARBA" id="ARBA00023014"/>
    </source>
</evidence>
<feature type="domain" description="F420-non-reducing hydrogenase iron-sulfur subunit D" evidence="5">
    <location>
        <begin position="9"/>
        <end position="131"/>
    </location>
</feature>
<proteinExistence type="predicted"/>
<dbReference type="GO" id="GO:0051536">
    <property type="term" value="F:iron-sulfur cluster binding"/>
    <property type="evidence" value="ECO:0007669"/>
    <property type="project" value="UniProtKB-KW"/>
</dbReference>
<dbReference type="OrthoDB" id="9785566at2"/>
<dbReference type="GO" id="GO:0016491">
    <property type="term" value="F:oxidoreductase activity"/>
    <property type="evidence" value="ECO:0007669"/>
    <property type="project" value="UniProtKB-KW"/>
</dbReference>
<keyword evidence="3" id="KW-0408">Iron</keyword>
<dbReference type="STRING" id="1121390.SAMN02746041_02718"/>
<protein>
    <submittedName>
        <fullName evidence="6">F420-non-reducing hydrogenase subunit D</fullName>
    </submittedName>
</protein>
<keyword evidence="7" id="KW-1185">Reference proteome</keyword>
<evidence type="ECO:0000256" key="3">
    <source>
        <dbReference type="ARBA" id="ARBA00023004"/>
    </source>
</evidence>
<keyword evidence="2" id="KW-0560">Oxidoreductase</keyword>
<evidence type="ECO:0000313" key="6">
    <source>
        <dbReference type="EMBL" id="SMC26697.1"/>
    </source>
</evidence>
<reference evidence="6 7" key="1">
    <citation type="submission" date="2017-04" db="EMBL/GenBank/DDBJ databases">
        <authorList>
            <person name="Afonso C.L."/>
            <person name="Miller P.J."/>
            <person name="Scott M.A."/>
            <person name="Spackman E."/>
            <person name="Goraichik I."/>
            <person name="Dimitrov K.M."/>
            <person name="Suarez D.L."/>
            <person name="Swayne D.E."/>
        </authorList>
    </citation>
    <scope>NUCLEOTIDE SEQUENCE [LARGE SCALE GENOMIC DNA]</scope>
    <source>
        <strain evidence="6 7">DSM 13146</strain>
    </source>
</reference>
<accession>A0A1W1XS26</accession>
<dbReference type="AlphaFoldDB" id="A0A1W1XS26"/>
<dbReference type="GO" id="GO:0046872">
    <property type="term" value="F:metal ion binding"/>
    <property type="evidence" value="ECO:0007669"/>
    <property type="project" value="UniProtKB-KW"/>
</dbReference>
<dbReference type="EMBL" id="FWXF01000018">
    <property type="protein sequence ID" value="SMC26697.1"/>
    <property type="molecule type" value="Genomic_DNA"/>
</dbReference>
<organism evidence="6 7">
    <name type="scientific">Desulfacinum hydrothermale DSM 13146</name>
    <dbReference type="NCBI Taxonomy" id="1121390"/>
    <lineage>
        <taxon>Bacteria</taxon>
        <taxon>Pseudomonadati</taxon>
        <taxon>Thermodesulfobacteriota</taxon>
        <taxon>Syntrophobacteria</taxon>
        <taxon>Syntrophobacterales</taxon>
        <taxon>Syntrophobacteraceae</taxon>
        <taxon>Desulfacinum</taxon>
    </lineage>
</organism>
<dbReference type="InterPro" id="IPR003813">
    <property type="entry name" value="MvhD/FlpD"/>
</dbReference>